<evidence type="ECO:0000313" key="2">
    <source>
        <dbReference type="Proteomes" id="UP000664915"/>
    </source>
</evidence>
<dbReference type="Proteomes" id="UP000664915">
    <property type="component" value="Segment"/>
</dbReference>
<organism evidence="1 2">
    <name type="scientific">Synechococcus phage S-SRM01</name>
    <dbReference type="NCBI Taxonomy" id="2781608"/>
    <lineage>
        <taxon>Viruses</taxon>
        <taxon>Duplodnaviria</taxon>
        <taxon>Heunggongvirae</taxon>
        <taxon>Uroviricota</taxon>
        <taxon>Caudoviricetes</taxon>
        <taxon>Pantevenvirales</taxon>
        <taxon>Kyanoviridae</taxon>
        <taxon>Serangoonvirus</taxon>
        <taxon>Serangoonvirus essarone</taxon>
    </lineage>
</organism>
<dbReference type="GeneID" id="77946219"/>
<name>A0A879R1D9_9CAUD</name>
<sequence length="97" mass="11700">MSYKITQAYCWYNEGSIIVKMYFINEIPFTFDELPDGHLYDKDLIELADQQLRFEPEDLYLNSFYLIDEEAHPCFFDVEIENPQDLPEDLQFELDEE</sequence>
<protein>
    <submittedName>
        <fullName evidence="1">Uncharacterized protein</fullName>
    </submittedName>
</protein>
<proteinExistence type="predicted"/>
<keyword evidence="2" id="KW-1185">Reference proteome</keyword>
<accession>A0A879R1D9</accession>
<dbReference type="KEGG" id="vg:77946219"/>
<dbReference type="EMBL" id="MW015081">
    <property type="protein sequence ID" value="QPX48014.1"/>
    <property type="molecule type" value="Genomic_DNA"/>
</dbReference>
<evidence type="ECO:0000313" key="1">
    <source>
        <dbReference type="EMBL" id="QPX48014.1"/>
    </source>
</evidence>
<dbReference type="RefSeq" id="YP_010670024.1">
    <property type="nucleotide sequence ID" value="NC_070963.1"/>
</dbReference>
<reference evidence="1" key="1">
    <citation type="submission" date="2020-09" db="EMBL/GenBank/DDBJ databases">
        <authorList>
            <person name="Zhang D."/>
            <person name="Hatherill J.R."/>
            <person name="Ramirez J.F."/>
            <person name="Edinger B."/>
            <person name="Balarin R."/>
            <person name="Sullivan A."/>
            <person name="Humpal K.M."/>
            <person name="Guseva A."/>
            <person name="Butela K.A."/>
            <person name="Garlena R.A."/>
            <person name="Russell D.A."/>
            <person name="Pope W.H."/>
            <person name="Jacobs-Sera D."/>
            <person name="Hatfull G.F."/>
        </authorList>
    </citation>
    <scope>NUCLEOTIDE SEQUENCE</scope>
</reference>